<evidence type="ECO:0000313" key="7">
    <source>
        <dbReference type="EMBL" id="NJB88456.1"/>
    </source>
</evidence>
<evidence type="ECO:0000256" key="4">
    <source>
        <dbReference type="SAM" id="MobiDB-lite"/>
    </source>
</evidence>
<evidence type="ECO:0000256" key="2">
    <source>
        <dbReference type="ARBA" id="ARBA00023125"/>
    </source>
</evidence>
<reference evidence="7 8" key="1">
    <citation type="submission" date="2020-03" db="EMBL/GenBank/DDBJ databases">
        <title>Genomic Encyclopedia of Type Strains, Phase IV (KMG-IV): sequencing the most valuable type-strain genomes for metagenomic binning, comparative biology and taxonomic classification.</title>
        <authorList>
            <person name="Goeker M."/>
        </authorList>
    </citation>
    <scope>NUCLEOTIDE SEQUENCE [LARGE SCALE GENOMIC DNA]</scope>
    <source>
        <strain evidence="7 8">DSM 25229</strain>
    </source>
</reference>
<dbReference type="Proteomes" id="UP000535078">
    <property type="component" value="Unassembled WGS sequence"/>
</dbReference>
<dbReference type="Gene3D" id="3.30.450.40">
    <property type="match status" value="1"/>
</dbReference>
<dbReference type="PROSITE" id="PS51078">
    <property type="entry name" value="ICLR_ED"/>
    <property type="match status" value="1"/>
</dbReference>
<dbReference type="GO" id="GO:0003677">
    <property type="term" value="F:DNA binding"/>
    <property type="evidence" value="ECO:0007669"/>
    <property type="project" value="UniProtKB-KW"/>
</dbReference>
<comment type="caution">
    <text evidence="7">The sequence shown here is derived from an EMBL/GenBank/DDBJ whole genome shotgun (WGS) entry which is preliminary data.</text>
</comment>
<evidence type="ECO:0000313" key="8">
    <source>
        <dbReference type="Proteomes" id="UP000535078"/>
    </source>
</evidence>
<name>A0A7X6B806_9SPHN</name>
<keyword evidence="2 7" id="KW-0238">DNA-binding</keyword>
<dbReference type="GO" id="GO:0045892">
    <property type="term" value="P:negative regulation of DNA-templated transcription"/>
    <property type="evidence" value="ECO:0007669"/>
    <property type="project" value="TreeGrafter"/>
</dbReference>
<accession>A0A7X6B806</accession>
<evidence type="ECO:0000259" key="5">
    <source>
        <dbReference type="PROSITE" id="PS51077"/>
    </source>
</evidence>
<dbReference type="SUPFAM" id="SSF55781">
    <property type="entry name" value="GAF domain-like"/>
    <property type="match status" value="1"/>
</dbReference>
<dbReference type="InterPro" id="IPR029016">
    <property type="entry name" value="GAF-like_dom_sf"/>
</dbReference>
<dbReference type="InterPro" id="IPR050707">
    <property type="entry name" value="HTH_MetabolicPath_Reg"/>
</dbReference>
<dbReference type="EMBL" id="JAATIT010000001">
    <property type="protein sequence ID" value="NJB88456.1"/>
    <property type="molecule type" value="Genomic_DNA"/>
</dbReference>
<organism evidence="7 8">
    <name type="scientific">Sphingopyxis italica</name>
    <dbReference type="NCBI Taxonomy" id="1129133"/>
    <lineage>
        <taxon>Bacteria</taxon>
        <taxon>Pseudomonadati</taxon>
        <taxon>Pseudomonadota</taxon>
        <taxon>Alphaproteobacteria</taxon>
        <taxon>Sphingomonadales</taxon>
        <taxon>Sphingomonadaceae</taxon>
        <taxon>Sphingopyxis</taxon>
    </lineage>
</organism>
<evidence type="ECO:0000256" key="1">
    <source>
        <dbReference type="ARBA" id="ARBA00023015"/>
    </source>
</evidence>
<dbReference type="Pfam" id="PF09339">
    <property type="entry name" value="HTH_IclR"/>
    <property type="match status" value="1"/>
</dbReference>
<protein>
    <submittedName>
        <fullName evidence="7">DNA-binding IclR family transcriptional regulator</fullName>
    </submittedName>
</protein>
<dbReference type="InterPro" id="IPR036388">
    <property type="entry name" value="WH-like_DNA-bd_sf"/>
</dbReference>
<dbReference type="PANTHER" id="PTHR30136:SF8">
    <property type="entry name" value="TRANSCRIPTIONAL REGULATORY PROTEIN"/>
    <property type="match status" value="1"/>
</dbReference>
<dbReference type="PANTHER" id="PTHR30136">
    <property type="entry name" value="HELIX-TURN-HELIX TRANSCRIPTIONAL REGULATOR, ICLR FAMILY"/>
    <property type="match status" value="1"/>
</dbReference>
<keyword evidence="1" id="KW-0805">Transcription regulation</keyword>
<dbReference type="Gene3D" id="1.10.10.10">
    <property type="entry name" value="Winged helix-like DNA-binding domain superfamily/Winged helix DNA-binding domain"/>
    <property type="match status" value="1"/>
</dbReference>
<feature type="region of interest" description="Disordered" evidence="4">
    <location>
        <begin position="1"/>
        <end position="37"/>
    </location>
</feature>
<keyword evidence="8" id="KW-1185">Reference proteome</keyword>
<dbReference type="PROSITE" id="PS51077">
    <property type="entry name" value="HTH_ICLR"/>
    <property type="match status" value="1"/>
</dbReference>
<evidence type="ECO:0000259" key="6">
    <source>
        <dbReference type="PROSITE" id="PS51078"/>
    </source>
</evidence>
<dbReference type="AlphaFoldDB" id="A0A7X6B806"/>
<dbReference type="Pfam" id="PF01614">
    <property type="entry name" value="IclR_C"/>
    <property type="match status" value="1"/>
</dbReference>
<dbReference type="InterPro" id="IPR014757">
    <property type="entry name" value="Tscrpt_reg_IclR_C"/>
</dbReference>
<gene>
    <name evidence="7" type="ORF">GGR90_000608</name>
</gene>
<feature type="domain" description="HTH iclR-type" evidence="5">
    <location>
        <begin position="38"/>
        <end position="101"/>
    </location>
</feature>
<sequence>MERQAKSVRVTELEDDHSDMSASSKSPRDVAQKPRKSIQSVETGVRVLEALISCPGGCAPLRDIAAGAEMSRSQAHRYLQAYINTGLVQQEPADGRYSLGPTALKIGLSALSRLDVIRITTAYLRQLADDLETTGLLSIWGDYGPTIIRWLDGGVPIATSLHVGSVLPIQHSSAGLVFMAFQPLPAYKRLLERERAARTSIDEIELQAMLTEIRRQGYAKVDGQVVPGLAAISVPVFDMQEKLIAVIGVLGRMTDEKFFCQSNIDKVQAAALKASNAMGWQPEEMRGDS</sequence>
<proteinExistence type="predicted"/>
<dbReference type="InterPro" id="IPR005471">
    <property type="entry name" value="Tscrpt_reg_IclR_N"/>
</dbReference>
<keyword evidence="3" id="KW-0804">Transcription</keyword>
<dbReference type="InterPro" id="IPR036390">
    <property type="entry name" value="WH_DNA-bd_sf"/>
</dbReference>
<dbReference type="GO" id="GO:0003700">
    <property type="term" value="F:DNA-binding transcription factor activity"/>
    <property type="evidence" value="ECO:0007669"/>
    <property type="project" value="TreeGrafter"/>
</dbReference>
<dbReference type="SUPFAM" id="SSF46785">
    <property type="entry name" value="Winged helix' DNA-binding domain"/>
    <property type="match status" value="1"/>
</dbReference>
<dbReference type="SMART" id="SM00346">
    <property type="entry name" value="HTH_ICLR"/>
    <property type="match status" value="1"/>
</dbReference>
<dbReference type="RefSeq" id="WP_152567708.1">
    <property type="nucleotide sequence ID" value="NZ_JAATIT010000001.1"/>
</dbReference>
<feature type="domain" description="IclR-ED" evidence="6">
    <location>
        <begin position="102"/>
        <end position="280"/>
    </location>
</feature>
<evidence type="ECO:0000256" key="3">
    <source>
        <dbReference type="ARBA" id="ARBA00023163"/>
    </source>
</evidence>
<feature type="compositionally biased region" description="Basic and acidic residues" evidence="4">
    <location>
        <begin position="1"/>
        <end position="12"/>
    </location>
</feature>